<evidence type="ECO:0000256" key="5">
    <source>
        <dbReference type="ARBA" id="ARBA00022842"/>
    </source>
</evidence>
<dbReference type="EMBL" id="JALPQF010000015">
    <property type="protein sequence ID" value="MCK8481784.1"/>
    <property type="molecule type" value="Genomic_DNA"/>
</dbReference>
<dbReference type="InterPro" id="IPR036649">
    <property type="entry name" value="Pyrophosphatase_sf"/>
</dbReference>
<dbReference type="PANTHER" id="PTHR10286">
    <property type="entry name" value="INORGANIC PYROPHOSPHATASE"/>
    <property type="match status" value="1"/>
</dbReference>
<keyword evidence="3" id="KW-0479">Metal-binding</keyword>
<keyword evidence="5" id="KW-0460">Magnesium</keyword>
<dbReference type="Gene3D" id="3.90.80.10">
    <property type="entry name" value="Inorganic pyrophosphatase"/>
    <property type="match status" value="1"/>
</dbReference>
<dbReference type="PROSITE" id="PS51257">
    <property type="entry name" value="PROKAR_LIPOPROTEIN"/>
    <property type="match status" value="1"/>
</dbReference>
<gene>
    <name evidence="6" type="ORF">MUY34_14220</name>
</gene>
<name>A0ABT0HBN2_9FLAO</name>
<keyword evidence="7" id="KW-1185">Reference proteome</keyword>
<proteinExistence type="predicted"/>
<sequence length="201" mass="22594">MVSKSAILFFIICSFLSCETKKEYYSLPSKGKEGSFNAVIEIPAGTNRKIEYHKNSREFKVDIKNGKERVIQFFPYIGNYGFIPSTLSDSATGGDGDALDVLVLSENVPTGTVVEVLPIAMLKLIDDGELDYKIIAVPLSQKSRIIDVKTYVELKNKFPEVITIIELWFLNYNKEEDAKINGWGNELEAVKEISKNEVNEI</sequence>
<accession>A0ABT0HBN2</accession>
<evidence type="ECO:0000256" key="2">
    <source>
        <dbReference type="ARBA" id="ARBA00012146"/>
    </source>
</evidence>
<dbReference type="SUPFAM" id="SSF50324">
    <property type="entry name" value="Inorganic pyrophosphatase"/>
    <property type="match status" value="1"/>
</dbReference>
<dbReference type="Proteomes" id="UP001203687">
    <property type="component" value="Unassembled WGS sequence"/>
</dbReference>
<dbReference type="InterPro" id="IPR008162">
    <property type="entry name" value="Pyrophosphatase"/>
</dbReference>
<protein>
    <recommendedName>
        <fullName evidence="2">inorganic diphosphatase</fullName>
        <ecNumber evidence="2">3.6.1.1</ecNumber>
    </recommendedName>
</protein>
<dbReference type="RefSeq" id="WP_248413613.1">
    <property type="nucleotide sequence ID" value="NZ_JALPQF010000015.1"/>
</dbReference>
<organism evidence="6 7">
    <name type="scientific">Psychroserpens algicola</name>
    <dbReference type="NCBI Taxonomy" id="1719034"/>
    <lineage>
        <taxon>Bacteria</taxon>
        <taxon>Pseudomonadati</taxon>
        <taxon>Bacteroidota</taxon>
        <taxon>Flavobacteriia</taxon>
        <taxon>Flavobacteriales</taxon>
        <taxon>Flavobacteriaceae</taxon>
        <taxon>Psychroserpens</taxon>
    </lineage>
</organism>
<evidence type="ECO:0000256" key="1">
    <source>
        <dbReference type="ARBA" id="ARBA00001946"/>
    </source>
</evidence>
<comment type="cofactor">
    <cofactor evidence="1">
        <name>Mg(2+)</name>
        <dbReference type="ChEBI" id="CHEBI:18420"/>
    </cofactor>
</comment>
<evidence type="ECO:0000313" key="6">
    <source>
        <dbReference type="EMBL" id="MCK8481784.1"/>
    </source>
</evidence>
<evidence type="ECO:0000256" key="3">
    <source>
        <dbReference type="ARBA" id="ARBA00022723"/>
    </source>
</evidence>
<evidence type="ECO:0000256" key="4">
    <source>
        <dbReference type="ARBA" id="ARBA00022801"/>
    </source>
</evidence>
<dbReference type="EC" id="3.6.1.1" evidence="2"/>
<evidence type="ECO:0000313" key="7">
    <source>
        <dbReference type="Proteomes" id="UP001203687"/>
    </source>
</evidence>
<keyword evidence="4" id="KW-0378">Hydrolase</keyword>
<dbReference type="Pfam" id="PF00719">
    <property type="entry name" value="Pyrophosphatase"/>
    <property type="match status" value="1"/>
</dbReference>
<reference evidence="6" key="1">
    <citation type="submission" date="2022-04" db="EMBL/GenBank/DDBJ databases">
        <authorList>
            <person name="Ren T."/>
        </authorList>
    </citation>
    <scope>NUCLEOTIDE SEQUENCE</scope>
    <source>
        <strain evidence="6">F63249</strain>
    </source>
</reference>
<comment type="caution">
    <text evidence="6">The sequence shown here is derived from an EMBL/GenBank/DDBJ whole genome shotgun (WGS) entry which is preliminary data.</text>
</comment>